<dbReference type="SUPFAM" id="SSF54909">
    <property type="entry name" value="Dimeric alpha+beta barrel"/>
    <property type="match status" value="1"/>
</dbReference>
<name>A0A245ZJC5_9SPHN</name>
<dbReference type="GO" id="GO:0006355">
    <property type="term" value="P:regulation of DNA-templated transcription"/>
    <property type="evidence" value="ECO:0007669"/>
    <property type="project" value="UniProtKB-ARBA"/>
</dbReference>
<evidence type="ECO:0000313" key="5">
    <source>
        <dbReference type="EMBL" id="OWK29826.1"/>
    </source>
</evidence>
<accession>A0A245ZJC5</accession>
<sequence>MRAIFAVPANAQQESSEMPDAVDRRILNQLRLNARITNSALAREVGLSESACLRRLKLLEKSGVIRGYTAVIAGSDPDEGTVALVQVELERQTEEYLTRFEAAMRKHAEIREWYLLTGDGDYLLRLQITDMDHYARFHRDVLSRLPGVSRITSSFAMRSNRKP</sequence>
<dbReference type="Pfam" id="PF13412">
    <property type="entry name" value="HTH_24"/>
    <property type="match status" value="1"/>
</dbReference>
<dbReference type="InterPro" id="IPR036390">
    <property type="entry name" value="WH_DNA-bd_sf"/>
</dbReference>
<dbReference type="PANTHER" id="PTHR30154:SF34">
    <property type="entry name" value="TRANSCRIPTIONAL REGULATOR AZLB"/>
    <property type="match status" value="1"/>
</dbReference>
<dbReference type="SMART" id="SM00344">
    <property type="entry name" value="HTH_ASNC"/>
    <property type="match status" value="1"/>
</dbReference>
<dbReference type="InterPro" id="IPR019888">
    <property type="entry name" value="Tscrpt_reg_AsnC-like"/>
</dbReference>
<dbReference type="SUPFAM" id="SSF46785">
    <property type="entry name" value="Winged helix' DNA-binding domain"/>
    <property type="match status" value="1"/>
</dbReference>
<organism evidence="5 6">
    <name type="scientific">Sphingomonas mucosissima</name>
    <dbReference type="NCBI Taxonomy" id="370959"/>
    <lineage>
        <taxon>Bacteria</taxon>
        <taxon>Pseudomonadati</taxon>
        <taxon>Pseudomonadota</taxon>
        <taxon>Alphaproteobacteria</taxon>
        <taxon>Sphingomonadales</taxon>
        <taxon>Sphingomonadaceae</taxon>
        <taxon>Sphingomonas</taxon>
    </lineage>
</organism>
<dbReference type="InterPro" id="IPR011008">
    <property type="entry name" value="Dimeric_a/b-barrel"/>
</dbReference>
<dbReference type="InterPro" id="IPR019885">
    <property type="entry name" value="Tscrpt_reg_HTH_AsnC-type_CS"/>
</dbReference>
<dbReference type="PRINTS" id="PR00033">
    <property type="entry name" value="HTHASNC"/>
</dbReference>
<dbReference type="PROSITE" id="PS00519">
    <property type="entry name" value="HTH_ASNC_1"/>
    <property type="match status" value="1"/>
</dbReference>
<dbReference type="Pfam" id="PF01037">
    <property type="entry name" value="AsnC_trans_reg"/>
    <property type="match status" value="1"/>
</dbReference>
<proteinExistence type="predicted"/>
<dbReference type="InterPro" id="IPR019887">
    <property type="entry name" value="Tscrpt_reg_AsnC/Lrp_C"/>
</dbReference>
<dbReference type="Gene3D" id="1.10.10.10">
    <property type="entry name" value="Winged helix-like DNA-binding domain superfamily/Winged helix DNA-binding domain"/>
    <property type="match status" value="1"/>
</dbReference>
<keyword evidence="1" id="KW-0805">Transcription regulation</keyword>
<gene>
    <name evidence="5" type="primary">lrp_3</name>
    <name evidence="5" type="ORF">SPMU_22480</name>
</gene>
<dbReference type="PANTHER" id="PTHR30154">
    <property type="entry name" value="LEUCINE-RESPONSIVE REGULATORY PROTEIN"/>
    <property type="match status" value="1"/>
</dbReference>
<dbReference type="InterPro" id="IPR036388">
    <property type="entry name" value="WH-like_DNA-bd_sf"/>
</dbReference>
<feature type="domain" description="HTH asnC-type" evidence="4">
    <location>
        <begin position="19"/>
        <end position="72"/>
    </location>
</feature>
<protein>
    <submittedName>
        <fullName evidence="5">Leucine-responsive regulatory protein</fullName>
    </submittedName>
</protein>
<dbReference type="AlphaFoldDB" id="A0A245ZJC5"/>
<keyword evidence="3" id="KW-0804">Transcription</keyword>
<evidence type="ECO:0000256" key="2">
    <source>
        <dbReference type="ARBA" id="ARBA00023125"/>
    </source>
</evidence>
<dbReference type="Proteomes" id="UP000197783">
    <property type="component" value="Unassembled WGS sequence"/>
</dbReference>
<comment type="caution">
    <text evidence="5">The sequence shown here is derived from an EMBL/GenBank/DDBJ whole genome shotgun (WGS) entry which is preliminary data.</text>
</comment>
<dbReference type="InterPro" id="IPR000485">
    <property type="entry name" value="AsnC-type_HTH_dom"/>
</dbReference>
<dbReference type="GO" id="GO:0005829">
    <property type="term" value="C:cytosol"/>
    <property type="evidence" value="ECO:0007669"/>
    <property type="project" value="TreeGrafter"/>
</dbReference>
<dbReference type="EMBL" id="NBBJ01000003">
    <property type="protein sequence ID" value="OWK29826.1"/>
    <property type="molecule type" value="Genomic_DNA"/>
</dbReference>
<keyword evidence="2" id="KW-0238">DNA-binding</keyword>
<dbReference type="PROSITE" id="PS50956">
    <property type="entry name" value="HTH_ASNC_2"/>
    <property type="match status" value="1"/>
</dbReference>
<evidence type="ECO:0000256" key="1">
    <source>
        <dbReference type="ARBA" id="ARBA00023015"/>
    </source>
</evidence>
<dbReference type="CDD" id="cd00090">
    <property type="entry name" value="HTH_ARSR"/>
    <property type="match status" value="1"/>
</dbReference>
<evidence type="ECO:0000313" key="6">
    <source>
        <dbReference type="Proteomes" id="UP000197783"/>
    </source>
</evidence>
<reference evidence="5 6" key="1">
    <citation type="submission" date="2017-03" db="EMBL/GenBank/DDBJ databases">
        <title>Genome sequence of Sphingomonas mucosissima DSM 17494.</title>
        <authorList>
            <person name="Poehlein A."/>
            <person name="Wuebbeler J.H."/>
            <person name="Steinbuechel A."/>
            <person name="Daniel R."/>
        </authorList>
    </citation>
    <scope>NUCLEOTIDE SEQUENCE [LARGE SCALE GENOMIC DNA]</scope>
    <source>
        <strain evidence="5 6">DSM 17494</strain>
    </source>
</reference>
<keyword evidence="6" id="KW-1185">Reference proteome</keyword>
<dbReference type="GO" id="GO:0043565">
    <property type="term" value="F:sequence-specific DNA binding"/>
    <property type="evidence" value="ECO:0007669"/>
    <property type="project" value="InterPro"/>
</dbReference>
<dbReference type="Gene3D" id="3.30.70.920">
    <property type="match status" value="1"/>
</dbReference>
<evidence type="ECO:0000259" key="4">
    <source>
        <dbReference type="PROSITE" id="PS50956"/>
    </source>
</evidence>
<evidence type="ECO:0000256" key="3">
    <source>
        <dbReference type="ARBA" id="ARBA00023163"/>
    </source>
</evidence>
<dbReference type="InterPro" id="IPR011991">
    <property type="entry name" value="ArsR-like_HTH"/>
</dbReference>
<dbReference type="GO" id="GO:0043200">
    <property type="term" value="P:response to amino acid"/>
    <property type="evidence" value="ECO:0007669"/>
    <property type="project" value="TreeGrafter"/>
</dbReference>